<comment type="similarity">
    <text evidence="1">Belongs to the SDHAF4 family.</text>
</comment>
<protein>
    <submittedName>
        <fullName evidence="3">DUF1674 domain-containing protein</fullName>
    </submittedName>
</protein>
<dbReference type="Pfam" id="PF07896">
    <property type="entry name" value="DUF1674"/>
    <property type="match status" value="1"/>
</dbReference>
<evidence type="ECO:0000256" key="2">
    <source>
        <dbReference type="SAM" id="MobiDB-lite"/>
    </source>
</evidence>
<dbReference type="PANTHER" id="PTHR28524">
    <property type="entry name" value="SUCCINATE DEHYDROGENASE ASSEMBLY FACTOR 4, MITOCHONDRIAL"/>
    <property type="match status" value="1"/>
</dbReference>
<reference evidence="3" key="1">
    <citation type="journal article" date="2020" name="mSystems">
        <title>Genome- and Community-Level Interaction Insights into Carbon Utilization and Element Cycling Functions of Hydrothermarchaeota in Hydrothermal Sediment.</title>
        <authorList>
            <person name="Zhou Z."/>
            <person name="Liu Y."/>
            <person name="Xu W."/>
            <person name="Pan J."/>
            <person name="Luo Z.H."/>
            <person name="Li M."/>
        </authorList>
    </citation>
    <scope>NUCLEOTIDE SEQUENCE [LARGE SCALE GENOMIC DNA]</scope>
    <source>
        <strain evidence="3">HyVt-538</strain>
    </source>
</reference>
<comment type="caution">
    <text evidence="3">The sequence shown here is derived from an EMBL/GenBank/DDBJ whole genome shotgun (WGS) entry which is preliminary data.</text>
</comment>
<proteinExistence type="inferred from homology"/>
<evidence type="ECO:0000313" key="3">
    <source>
        <dbReference type="EMBL" id="HHI88369.1"/>
    </source>
</evidence>
<dbReference type="AlphaFoldDB" id="A0A7V5NW76"/>
<sequence>MHNPPKATQNKKLSKAAQRALKEAEARRAQSESKSLPKEYGGSRRAEPTRYGDWERGGIASDF</sequence>
<gene>
    <name evidence="3" type="ORF">ENK01_00315</name>
</gene>
<accession>A0A7V5NW76</accession>
<feature type="compositionally biased region" description="Basic and acidic residues" evidence="2">
    <location>
        <begin position="20"/>
        <end position="56"/>
    </location>
</feature>
<dbReference type="PANTHER" id="PTHR28524:SF3">
    <property type="entry name" value="SUCCINATE DEHYDROGENASE ASSEMBLY FACTOR 4, MITOCHONDRIAL"/>
    <property type="match status" value="1"/>
</dbReference>
<name>A0A7V5NW76_9PROT</name>
<organism evidence="3">
    <name type="scientific">Hellea balneolensis</name>
    <dbReference type="NCBI Taxonomy" id="287478"/>
    <lineage>
        <taxon>Bacteria</taxon>
        <taxon>Pseudomonadati</taxon>
        <taxon>Pseudomonadota</taxon>
        <taxon>Alphaproteobacteria</taxon>
        <taxon>Maricaulales</taxon>
        <taxon>Robiginitomaculaceae</taxon>
        <taxon>Hellea</taxon>
    </lineage>
</organism>
<dbReference type="EMBL" id="DROP01000021">
    <property type="protein sequence ID" value="HHI88369.1"/>
    <property type="molecule type" value="Genomic_DNA"/>
</dbReference>
<evidence type="ECO:0000256" key="1">
    <source>
        <dbReference type="ARBA" id="ARBA00005701"/>
    </source>
</evidence>
<feature type="compositionally biased region" description="Polar residues" evidence="2">
    <location>
        <begin position="1"/>
        <end position="11"/>
    </location>
</feature>
<dbReference type="InterPro" id="IPR012875">
    <property type="entry name" value="SDHF4"/>
</dbReference>
<feature type="region of interest" description="Disordered" evidence="2">
    <location>
        <begin position="1"/>
        <end position="63"/>
    </location>
</feature>
<dbReference type="Proteomes" id="UP000885806">
    <property type="component" value="Unassembled WGS sequence"/>
</dbReference>